<dbReference type="Pfam" id="PF07705">
    <property type="entry name" value="CARDB"/>
    <property type="match status" value="1"/>
</dbReference>
<dbReference type="PANTHER" id="PTHR19328:SF13">
    <property type="entry name" value="HIPL1 PROTEIN"/>
    <property type="match status" value="1"/>
</dbReference>
<dbReference type="Pfam" id="PF07995">
    <property type="entry name" value="GSDH"/>
    <property type="match status" value="1"/>
</dbReference>
<comment type="caution">
    <text evidence="3">The sequence shown here is derived from an EMBL/GenBank/DDBJ whole genome shotgun (WGS) entry which is preliminary data.</text>
</comment>
<sequence length="1040" mass="109215">MTAALPFAGLLAAFPAAAQPVLPPGFVVENVVAGAPFTVPTSLAVLPDGRLLVAEKGGKVWVVKSGVRHPVPFWDGEHEVLDSVERGLLGIAVDPAFAVNRRVYFLYSVDPDSDGVDFDEDDAFGRLVRYEMSATDSNAVDPASRTVLMGVDWPSGPPVGSQSHHLCALRWGRDGSLLVGIGDGAQFSYLDAGGHDPGLFEPGRTDTLEDIGAFRAQYLGSLSGKILRVDPATGHGYPSNPFWDGDPASVRSRIWLYGLRNPFRFAVRPGTGSPDPSDGAPGTLYIGDVGWLTYEESNVARGGGLNFGWPCYEGFLPQPAYQAATPPRAGCATIGTPDNPSPPSSPVAAWNRDDPGLGTPPGFTGATSIGGAFYAGTNWPAQYHGRYFFADYTEDWLKVMTTDSLDQLVAVEDFGWGLEGAAEFVPDPFTGDFYYASLWTGEVRRLRWAGAGGNTAPLAVASATPDSGSVPLAVAFSSAGSSDADGDSLRYTWLFGDGATSSEANPSHTYVLAGTYHAVLVVDDFRGGIRRDTVRVRVTADFVFPTTALLDVFDRPDGAVGYLWAGDTSQVAVAGQALAANGPDAWIAYQLSPFGPLQEAYATFAQVSPFASAQGVVLKAQALTRDSAHLVVRYDDFLQAVLVESHTPGVGTVPHGAPLPMVLQAGDQFGARAYPNGVVEVFRNNQLAGARSVEGWPWHSAGGHVGLVLAGAYDTRVDGFGGGDGNPTGNRPPLAIILAPDDTTFYAPGDTLRLVGAGVDPDDPPDSLTVLWTVHQRRGPFFPNILQAYAPDTAFVTGAQGEGQLTFYEMRLFVLDPAGLTHSVAAHAFPDADLAPRPPVAAPDPVPAGGATTVTFRLRNLGHFRPLATRWRLVAGGTTLAEGDTTVAALDSVTVSRVVTPGLPPGAYALRVVADTLGALVEPDESNNAATGALTVGPPVAAPDGAPPARLALSAAYPNPTRGGARFDLALPRAARVAFAVHDAQGRVVWSAPERTLEAGRRALEWPGAGARGGPLPPGLYLAVVRVDGATFTRRVAVLR</sequence>
<proteinExistence type="predicted"/>
<dbReference type="InterPro" id="IPR026444">
    <property type="entry name" value="Secre_tail"/>
</dbReference>
<evidence type="ECO:0000313" key="3">
    <source>
        <dbReference type="EMBL" id="HGZ42553.1"/>
    </source>
</evidence>
<feature type="domain" description="PKD" evidence="2">
    <location>
        <begin position="457"/>
        <end position="540"/>
    </location>
</feature>
<dbReference type="InterPro" id="IPR013783">
    <property type="entry name" value="Ig-like_fold"/>
</dbReference>
<dbReference type="SUPFAM" id="SSF49299">
    <property type="entry name" value="PKD domain"/>
    <property type="match status" value="1"/>
</dbReference>
<evidence type="ECO:0000259" key="2">
    <source>
        <dbReference type="PROSITE" id="PS50093"/>
    </source>
</evidence>
<dbReference type="PANTHER" id="PTHR19328">
    <property type="entry name" value="HEDGEHOG-INTERACTING PROTEIN"/>
    <property type="match status" value="1"/>
</dbReference>
<dbReference type="InterPro" id="IPR011635">
    <property type="entry name" value="CARDB"/>
</dbReference>
<dbReference type="InterPro" id="IPR011042">
    <property type="entry name" value="6-blade_b-propeller_TolB-like"/>
</dbReference>
<dbReference type="EMBL" id="DSQF01000006">
    <property type="protein sequence ID" value="HGZ42553.1"/>
    <property type="molecule type" value="Genomic_DNA"/>
</dbReference>
<dbReference type="CDD" id="cd00146">
    <property type="entry name" value="PKD"/>
    <property type="match status" value="1"/>
</dbReference>
<reference evidence="3" key="1">
    <citation type="journal article" date="2020" name="mSystems">
        <title>Genome- and Community-Level Interaction Insights into Carbon Utilization and Element Cycling Functions of Hydrothermarchaeota in Hydrothermal Sediment.</title>
        <authorList>
            <person name="Zhou Z."/>
            <person name="Liu Y."/>
            <person name="Xu W."/>
            <person name="Pan J."/>
            <person name="Luo Z.H."/>
            <person name="Li M."/>
        </authorList>
    </citation>
    <scope>NUCLEOTIDE SEQUENCE [LARGE SCALE GENOMIC DNA]</scope>
    <source>
        <strain evidence="3">SpSt-381</strain>
    </source>
</reference>
<dbReference type="SUPFAM" id="SSF50952">
    <property type="entry name" value="Soluble quinoprotein glucose dehydrogenase"/>
    <property type="match status" value="1"/>
</dbReference>
<dbReference type="InterPro" id="IPR022409">
    <property type="entry name" value="PKD/Chitinase_dom"/>
</dbReference>
<protein>
    <submittedName>
        <fullName evidence="3">PKD domain-containing protein</fullName>
    </submittedName>
</protein>
<keyword evidence="1" id="KW-0732">Signal</keyword>
<gene>
    <name evidence="3" type="ORF">ENR23_03845</name>
</gene>
<organism evidence="3">
    <name type="scientific">Eiseniibacteriota bacterium</name>
    <dbReference type="NCBI Taxonomy" id="2212470"/>
    <lineage>
        <taxon>Bacteria</taxon>
        <taxon>Candidatus Eiseniibacteriota</taxon>
    </lineage>
</organism>
<dbReference type="Gene3D" id="2.60.40.10">
    <property type="entry name" value="Immunoglobulins"/>
    <property type="match status" value="2"/>
</dbReference>
<feature type="chain" id="PRO_5032690445" evidence="1">
    <location>
        <begin position="19"/>
        <end position="1040"/>
    </location>
</feature>
<dbReference type="NCBIfam" id="TIGR04183">
    <property type="entry name" value="Por_Secre_tail"/>
    <property type="match status" value="1"/>
</dbReference>
<dbReference type="InterPro" id="IPR000601">
    <property type="entry name" value="PKD_dom"/>
</dbReference>
<feature type="signal peptide" evidence="1">
    <location>
        <begin position="1"/>
        <end position="18"/>
    </location>
</feature>
<dbReference type="InterPro" id="IPR011041">
    <property type="entry name" value="Quinoprot_gluc/sorb_DH_b-prop"/>
</dbReference>
<evidence type="ECO:0000256" key="1">
    <source>
        <dbReference type="SAM" id="SignalP"/>
    </source>
</evidence>
<accession>A0A832I153</accession>
<name>A0A832I153_UNCEI</name>
<dbReference type="InterPro" id="IPR035986">
    <property type="entry name" value="PKD_dom_sf"/>
</dbReference>
<dbReference type="AlphaFoldDB" id="A0A832I153"/>
<dbReference type="Gene3D" id="2.60.40.4070">
    <property type="match status" value="1"/>
</dbReference>
<dbReference type="PROSITE" id="PS50093">
    <property type="entry name" value="PKD"/>
    <property type="match status" value="1"/>
</dbReference>
<dbReference type="Pfam" id="PF18911">
    <property type="entry name" value="PKD_4"/>
    <property type="match status" value="1"/>
</dbReference>
<dbReference type="InterPro" id="IPR012938">
    <property type="entry name" value="Glc/Sorbosone_DH"/>
</dbReference>
<dbReference type="Gene3D" id="2.120.10.30">
    <property type="entry name" value="TolB, C-terminal domain"/>
    <property type="match status" value="1"/>
</dbReference>
<dbReference type="SMART" id="SM00089">
    <property type="entry name" value="PKD"/>
    <property type="match status" value="1"/>
</dbReference>